<dbReference type="PANTHER" id="PTHR35317">
    <property type="entry name" value="OS04G0629600 PROTEIN"/>
    <property type="match status" value="1"/>
</dbReference>
<protein>
    <recommendedName>
        <fullName evidence="4">CCHC-type domain-containing protein</fullName>
    </recommendedName>
</protein>
<feature type="coiled-coil region" evidence="2">
    <location>
        <begin position="384"/>
        <end position="411"/>
    </location>
</feature>
<gene>
    <name evidence="5" type="ORF">LWI29_017039</name>
</gene>
<evidence type="ECO:0000256" key="2">
    <source>
        <dbReference type="SAM" id="Coils"/>
    </source>
</evidence>
<keyword evidence="1" id="KW-0863">Zinc-finger</keyword>
<dbReference type="SMART" id="SM00343">
    <property type="entry name" value="ZnF_C2HC"/>
    <property type="match status" value="2"/>
</dbReference>
<organism evidence="5 6">
    <name type="scientific">Acer saccharum</name>
    <name type="common">Sugar maple</name>
    <dbReference type="NCBI Taxonomy" id="4024"/>
    <lineage>
        <taxon>Eukaryota</taxon>
        <taxon>Viridiplantae</taxon>
        <taxon>Streptophyta</taxon>
        <taxon>Embryophyta</taxon>
        <taxon>Tracheophyta</taxon>
        <taxon>Spermatophyta</taxon>
        <taxon>Magnoliopsida</taxon>
        <taxon>eudicotyledons</taxon>
        <taxon>Gunneridae</taxon>
        <taxon>Pentapetalae</taxon>
        <taxon>rosids</taxon>
        <taxon>malvids</taxon>
        <taxon>Sapindales</taxon>
        <taxon>Sapindaceae</taxon>
        <taxon>Hippocastanoideae</taxon>
        <taxon>Acereae</taxon>
        <taxon>Acer</taxon>
    </lineage>
</organism>
<evidence type="ECO:0000259" key="4">
    <source>
        <dbReference type="PROSITE" id="PS50158"/>
    </source>
</evidence>
<feature type="region of interest" description="Disordered" evidence="3">
    <location>
        <begin position="303"/>
        <end position="339"/>
    </location>
</feature>
<dbReference type="Proteomes" id="UP001168877">
    <property type="component" value="Unassembled WGS sequence"/>
</dbReference>
<keyword evidence="1" id="KW-0479">Metal-binding</keyword>
<dbReference type="GO" id="GO:0003676">
    <property type="term" value="F:nucleic acid binding"/>
    <property type="evidence" value="ECO:0007669"/>
    <property type="project" value="InterPro"/>
</dbReference>
<name>A0AA39SDS4_ACESA</name>
<feature type="compositionally biased region" description="Basic residues" evidence="3">
    <location>
        <begin position="485"/>
        <end position="498"/>
    </location>
</feature>
<dbReference type="GO" id="GO:0008270">
    <property type="term" value="F:zinc ion binding"/>
    <property type="evidence" value="ECO:0007669"/>
    <property type="project" value="UniProtKB-KW"/>
</dbReference>
<sequence length="1005" mass="113512">MVFQDDVMTEGASNSRPPLLKGHNYGFWKLRMKAYIRSIDERAWMTVEEGYLAPNKIVDGVTVSKPRSEWSTNEFELAKWHHRAVNAIFGGVDSRQFSYIQNLETAKEAWEALQVTNEGTKAVKKSRLQLLTSQFEVLQMGEEDKFVDFQDKLLDIANQCQALGTPISGERLNWKILRSLPKRFKAKVTAIEESKDVDIMSIDELLGSLQTFEACMKPKAKNKGLALKVVKEASSSDDDEEMALLVRRFRKFMIKGAKSSGKYSRDKEVKKSFTLPHERSGHAKSNRKVQCFKCKKLGHYASDCPSGDSKRDKKGKAMAATWSEDDASSDEESSSDESSSEEELVSNFVAFMASHSTLEDVNQDSLDKEINQSHQECLNDNPSYIDLLAKVKFLEEKLKLALSEIDEKEDLIKIQVDEFVATTRRLLREKNAIEKKLCEVEGILLEKDKIISNMNLESSSVVVVEEKLIEASLPTSEAIIEEKAPKKRRSKKKNKLKNKVPLETPTCPPPPPEGKISHFFPICHFCNTLGHIKPKCYKFIEYCNLENASRNREIRPNSMHAKAFKYGKHDNLSKHVKNVRKVKNAYPTKFDHACVANNVEKKSINDIIVNQVVEELYSRFNIVVKENLDDVRVCPPKTKFVKGKAKKVGGNTSSSPIAKSKPTISSKISKGNKVDELGIFGCKKIIQERGIDLNSCVGSYVYDVLKSRNWISWVNMLGISNETIVREFYNAYKSGSTVTSATLSIRKVVFRVCPRKVNEFLNLSDDIESEFLDVDVLENLDLMGKTLCDDDDFVWGKRAFIRQGELTKISAFWHLFVCSNLIVSTNASELNRDKIKIVYALVTNQPINLGELLVEQIQSAACTSRLDKKLAFPGFITQLCLAKGVRNLDGDVMFPPLEKLSEKRMATMSYKDKGKSNDVLRLFGDSLDSNHVPNSPALPSWALKLRKEVEESHRLIEASQRKIEDLSAKLVAQDERIKELEGKSTPTRQYVRSAHRSSFLGGTSG</sequence>
<reference evidence="5" key="2">
    <citation type="submission" date="2023-06" db="EMBL/GenBank/DDBJ databases">
        <authorList>
            <person name="Swenson N.G."/>
            <person name="Wegrzyn J.L."/>
            <person name="Mcevoy S.L."/>
        </authorList>
    </citation>
    <scope>NUCLEOTIDE SEQUENCE</scope>
    <source>
        <strain evidence="5">NS2018</strain>
        <tissue evidence="5">Leaf</tissue>
    </source>
</reference>
<dbReference type="SUPFAM" id="SSF57756">
    <property type="entry name" value="Retrovirus zinc finger-like domains"/>
    <property type="match status" value="1"/>
</dbReference>
<proteinExistence type="predicted"/>
<dbReference type="InterPro" id="IPR046796">
    <property type="entry name" value="Transposase_32_dom"/>
</dbReference>
<accession>A0AA39SDS4</accession>
<keyword evidence="2" id="KW-0175">Coiled coil</keyword>
<evidence type="ECO:0000313" key="6">
    <source>
        <dbReference type="Proteomes" id="UP001168877"/>
    </source>
</evidence>
<keyword evidence="6" id="KW-1185">Reference proteome</keyword>
<feature type="region of interest" description="Disordered" evidence="3">
    <location>
        <begin position="484"/>
        <end position="508"/>
    </location>
</feature>
<dbReference type="Gene3D" id="4.10.60.10">
    <property type="entry name" value="Zinc finger, CCHC-type"/>
    <property type="match status" value="1"/>
</dbReference>
<reference evidence="5" key="1">
    <citation type="journal article" date="2022" name="Plant J.">
        <title>Strategies of tolerance reflected in two North American maple genomes.</title>
        <authorList>
            <person name="McEvoy S.L."/>
            <person name="Sezen U.U."/>
            <person name="Trouern-Trend A."/>
            <person name="McMahon S.M."/>
            <person name="Schaberg P.G."/>
            <person name="Yang J."/>
            <person name="Wegrzyn J.L."/>
            <person name="Swenson N.G."/>
        </authorList>
    </citation>
    <scope>NUCLEOTIDE SEQUENCE</scope>
    <source>
        <strain evidence="5">NS2018</strain>
    </source>
</reference>
<dbReference type="InterPro" id="IPR036875">
    <property type="entry name" value="Znf_CCHC_sf"/>
</dbReference>
<evidence type="ECO:0000256" key="3">
    <source>
        <dbReference type="SAM" id="MobiDB-lite"/>
    </source>
</evidence>
<dbReference type="PROSITE" id="PS50158">
    <property type="entry name" value="ZF_CCHC"/>
    <property type="match status" value="1"/>
</dbReference>
<feature type="compositionally biased region" description="Acidic residues" evidence="3">
    <location>
        <begin position="323"/>
        <end position="339"/>
    </location>
</feature>
<feature type="domain" description="CCHC-type" evidence="4">
    <location>
        <begin position="291"/>
        <end position="306"/>
    </location>
</feature>
<keyword evidence="1" id="KW-0862">Zinc</keyword>
<dbReference type="InterPro" id="IPR001878">
    <property type="entry name" value="Znf_CCHC"/>
</dbReference>
<comment type="caution">
    <text evidence="5">The sequence shown here is derived from an EMBL/GenBank/DDBJ whole genome shotgun (WGS) entry which is preliminary data.</text>
</comment>
<evidence type="ECO:0000313" key="5">
    <source>
        <dbReference type="EMBL" id="KAK0587084.1"/>
    </source>
</evidence>
<dbReference type="EMBL" id="JAUESC010000382">
    <property type="protein sequence ID" value="KAK0587084.1"/>
    <property type="molecule type" value="Genomic_DNA"/>
</dbReference>
<evidence type="ECO:0000256" key="1">
    <source>
        <dbReference type="PROSITE-ProRule" id="PRU00047"/>
    </source>
</evidence>
<dbReference type="Pfam" id="PF00098">
    <property type="entry name" value="zf-CCHC"/>
    <property type="match status" value="1"/>
</dbReference>
<feature type="coiled-coil region" evidence="2">
    <location>
        <begin position="949"/>
        <end position="983"/>
    </location>
</feature>
<dbReference type="AlphaFoldDB" id="A0AA39SDS4"/>
<dbReference type="Pfam" id="PF14223">
    <property type="entry name" value="Retrotran_gag_2"/>
    <property type="match status" value="1"/>
</dbReference>
<dbReference type="Pfam" id="PF20167">
    <property type="entry name" value="Transposase_32"/>
    <property type="match status" value="1"/>
</dbReference>
<dbReference type="PANTHER" id="PTHR35317:SF35">
    <property type="entry name" value="DUF4219 DOMAIN-CONTAINING PROTEIN"/>
    <property type="match status" value="1"/>
</dbReference>